<dbReference type="Proteomes" id="UP001353858">
    <property type="component" value="Unassembled WGS sequence"/>
</dbReference>
<accession>A0AAN7PH53</accession>
<comment type="caution">
    <text evidence="1">The sequence shown here is derived from an EMBL/GenBank/DDBJ whole genome shotgun (WGS) entry which is preliminary data.</text>
</comment>
<sequence length="412" mass="46672">MKYCRDEMLPGVQLSPIEIDDRDEYAQSEESNSSVEYETKFRMKSKTGGVLLKKLATRYRSEMSIADECLQKSCINNNQAENSNNVSHITAEDTPVRMYNNKISKKEAKSFTPKLKTSRKRIRRENHWKTKKTAIGNGDGDYETAYKKLQLSQSISDIGTDVEVEDRIPAKRVRRATRTLFEDTSDDDSASPSQLVQPPRILTDRITVIPRNRISNYSLRENENCINVVQASVTPSTSHVVADNFVRSEPNNRIVSEFNTLSRATNRSVSPTAFHATEEEFITSRVTQEKLWKILVEIREQNKEILARLQSETPRGSRVALDIPVQFPISTIEDINLLETHFTLGGRDILTKTNRILKTTLSNILASEFSFFGSRSEKRAFGNLSLKTAIVEAVKKDTPGSTDKAIEDSIKI</sequence>
<proteinExistence type="predicted"/>
<organism evidence="1 2">
    <name type="scientific">Aquatica leii</name>
    <dbReference type="NCBI Taxonomy" id="1421715"/>
    <lineage>
        <taxon>Eukaryota</taxon>
        <taxon>Metazoa</taxon>
        <taxon>Ecdysozoa</taxon>
        <taxon>Arthropoda</taxon>
        <taxon>Hexapoda</taxon>
        <taxon>Insecta</taxon>
        <taxon>Pterygota</taxon>
        <taxon>Neoptera</taxon>
        <taxon>Endopterygota</taxon>
        <taxon>Coleoptera</taxon>
        <taxon>Polyphaga</taxon>
        <taxon>Elateriformia</taxon>
        <taxon>Elateroidea</taxon>
        <taxon>Lampyridae</taxon>
        <taxon>Luciolinae</taxon>
        <taxon>Aquatica</taxon>
    </lineage>
</organism>
<evidence type="ECO:0000313" key="1">
    <source>
        <dbReference type="EMBL" id="KAK4882206.1"/>
    </source>
</evidence>
<protein>
    <recommendedName>
        <fullName evidence="3">DUF4806 domain-containing protein</fullName>
    </recommendedName>
</protein>
<evidence type="ECO:0008006" key="3">
    <source>
        <dbReference type="Google" id="ProtNLM"/>
    </source>
</evidence>
<gene>
    <name evidence="1" type="ORF">RN001_005525</name>
</gene>
<dbReference type="AlphaFoldDB" id="A0AAN7PH53"/>
<reference evidence="2" key="1">
    <citation type="submission" date="2023-01" db="EMBL/GenBank/DDBJ databases">
        <title>Key to firefly adult light organ development and bioluminescence: homeobox transcription factors regulate luciferase expression and transportation to peroxisome.</title>
        <authorList>
            <person name="Fu X."/>
        </authorList>
    </citation>
    <scope>NUCLEOTIDE SEQUENCE [LARGE SCALE GENOMIC DNA]</scope>
</reference>
<dbReference type="EMBL" id="JARPUR010000002">
    <property type="protein sequence ID" value="KAK4882206.1"/>
    <property type="molecule type" value="Genomic_DNA"/>
</dbReference>
<evidence type="ECO:0000313" key="2">
    <source>
        <dbReference type="Proteomes" id="UP001353858"/>
    </source>
</evidence>
<name>A0AAN7PH53_9COLE</name>
<keyword evidence="2" id="KW-1185">Reference proteome</keyword>